<reference evidence="2" key="1">
    <citation type="submission" date="2019-06" db="EMBL/GenBank/DDBJ databases">
        <authorList>
            <consortium name="Wellcome Sanger Institute Data Sharing"/>
        </authorList>
    </citation>
    <scope>NUCLEOTIDE SEQUENCE [LARGE SCALE GENOMIC DNA]</scope>
</reference>
<dbReference type="InterPro" id="IPR050373">
    <property type="entry name" value="Fibrinogen_C-term_domain"/>
</dbReference>
<dbReference type="Pfam" id="PF00147">
    <property type="entry name" value="Fibrinogen_C"/>
    <property type="match status" value="1"/>
</dbReference>
<evidence type="ECO:0000313" key="2">
    <source>
        <dbReference type="Ensembl" id="ENSSFAP00005011793.1"/>
    </source>
</evidence>
<protein>
    <recommendedName>
        <fullName evidence="1">Fibrinogen C-terminal domain-containing protein</fullName>
    </recommendedName>
</protein>
<organism evidence="2 3">
    <name type="scientific">Salarias fasciatus</name>
    <name type="common">Jewelled blenny</name>
    <name type="synonym">Blennius fasciatus</name>
    <dbReference type="NCBI Taxonomy" id="181472"/>
    <lineage>
        <taxon>Eukaryota</taxon>
        <taxon>Metazoa</taxon>
        <taxon>Chordata</taxon>
        <taxon>Craniata</taxon>
        <taxon>Vertebrata</taxon>
        <taxon>Euteleostomi</taxon>
        <taxon>Actinopterygii</taxon>
        <taxon>Neopterygii</taxon>
        <taxon>Teleostei</taxon>
        <taxon>Neoteleostei</taxon>
        <taxon>Acanthomorphata</taxon>
        <taxon>Ovalentaria</taxon>
        <taxon>Blenniimorphae</taxon>
        <taxon>Blenniiformes</taxon>
        <taxon>Blennioidei</taxon>
        <taxon>Blenniidae</taxon>
        <taxon>Salariinae</taxon>
        <taxon>Salarias</taxon>
    </lineage>
</organism>
<dbReference type="InterPro" id="IPR014716">
    <property type="entry name" value="Fibrinogen_a/b/g_C_1"/>
</dbReference>
<dbReference type="SUPFAM" id="SSF56496">
    <property type="entry name" value="Fibrinogen C-terminal domain-like"/>
    <property type="match status" value="1"/>
</dbReference>
<dbReference type="AlphaFoldDB" id="A0A672FYV0"/>
<dbReference type="GO" id="GO:0005615">
    <property type="term" value="C:extracellular space"/>
    <property type="evidence" value="ECO:0007669"/>
    <property type="project" value="TreeGrafter"/>
</dbReference>
<dbReference type="Gene3D" id="3.90.215.10">
    <property type="entry name" value="Gamma Fibrinogen, chain A, domain 1"/>
    <property type="match status" value="1"/>
</dbReference>
<proteinExistence type="predicted"/>
<evidence type="ECO:0000313" key="3">
    <source>
        <dbReference type="Proteomes" id="UP000472267"/>
    </source>
</evidence>
<name>A0A672FYV0_SALFA</name>
<dbReference type="SMART" id="SM00186">
    <property type="entry name" value="FBG"/>
    <property type="match status" value="1"/>
</dbReference>
<sequence>MFESICAGLEYLRELTKDGPYQLRVVLEDFDGECVYAQYDNFYIDDECDGYKLHVSGFTDGGAGDSLSVHNGNKFSTFDNDQDNSTTNCAQRFLGAHWYNACYDSNPTGIYQWGHVIDRFSNGMIWSQWKGLEYSVKGIIMMFRSLD</sequence>
<evidence type="ECO:0000259" key="1">
    <source>
        <dbReference type="PROSITE" id="PS51406"/>
    </source>
</evidence>
<feature type="domain" description="Fibrinogen C-terminal" evidence="1">
    <location>
        <begin position="1"/>
        <end position="147"/>
    </location>
</feature>
<dbReference type="InterPro" id="IPR002181">
    <property type="entry name" value="Fibrinogen_a/b/g_C_dom"/>
</dbReference>
<dbReference type="Ensembl" id="ENSSFAT00005012289.1">
    <property type="protein sequence ID" value="ENSSFAP00005011793.1"/>
    <property type="gene ID" value="ENSSFAG00005006564.1"/>
</dbReference>
<dbReference type="OMA" id="EINCAQT"/>
<dbReference type="PANTHER" id="PTHR19143">
    <property type="entry name" value="FIBRINOGEN/TENASCIN/ANGIOPOEITIN"/>
    <property type="match status" value="1"/>
</dbReference>
<dbReference type="GO" id="GO:0048251">
    <property type="term" value="P:elastic fiber assembly"/>
    <property type="evidence" value="ECO:0007669"/>
    <property type="project" value="TreeGrafter"/>
</dbReference>
<dbReference type="PROSITE" id="PS51406">
    <property type="entry name" value="FIBRINOGEN_C_2"/>
    <property type="match status" value="1"/>
</dbReference>
<dbReference type="Proteomes" id="UP000472267">
    <property type="component" value="Chromosome 8"/>
</dbReference>
<accession>A0A672FYV0</accession>
<keyword evidence="3" id="KW-1185">Reference proteome</keyword>
<reference evidence="2" key="3">
    <citation type="submission" date="2025-09" db="UniProtKB">
        <authorList>
            <consortium name="Ensembl"/>
        </authorList>
    </citation>
    <scope>IDENTIFICATION</scope>
</reference>
<dbReference type="InParanoid" id="A0A672FYV0"/>
<dbReference type="InterPro" id="IPR036056">
    <property type="entry name" value="Fibrinogen-like_C"/>
</dbReference>
<dbReference type="PANTHER" id="PTHR19143:SF225">
    <property type="entry name" value="MICROFIBRIL-ASSOCIATED GLYCOPROTEIN 4"/>
    <property type="match status" value="1"/>
</dbReference>
<reference evidence="2" key="2">
    <citation type="submission" date="2025-08" db="UniProtKB">
        <authorList>
            <consortium name="Ensembl"/>
        </authorList>
    </citation>
    <scope>IDENTIFICATION</scope>
</reference>